<dbReference type="InterPro" id="IPR029045">
    <property type="entry name" value="ClpP/crotonase-like_dom_sf"/>
</dbReference>
<protein>
    <submittedName>
        <fullName evidence="7">Peptidase SspA family</fullName>
    </submittedName>
</protein>
<reference evidence="7 8" key="1">
    <citation type="journal article" date="2007" name="Nat. Biotechnol.">
        <title>Genome sequence and identification of candidate vaccine antigens from the animal pathogen Dichelobacter nodosus.</title>
        <authorList>
            <person name="Myers G.S."/>
            <person name="Parker D."/>
            <person name="Al-Hasani K."/>
            <person name="Kennan R.M."/>
            <person name="Seemann T."/>
            <person name="Ren Q."/>
            <person name="Badger J.H."/>
            <person name="Selengut J.D."/>
            <person name="Deboy R.T."/>
            <person name="Tettelin H."/>
            <person name="Boyce J.D."/>
            <person name="McCarl V.P."/>
            <person name="Han X."/>
            <person name="Nelson W.C."/>
            <person name="Madupu R."/>
            <person name="Mohamoud Y."/>
            <person name="Holley T."/>
            <person name="Fedorova N."/>
            <person name="Khouri H."/>
            <person name="Bottomley S.P."/>
            <person name="Whittington R.J."/>
            <person name="Adler B."/>
            <person name="Songer J.G."/>
            <person name="Rood J.I."/>
            <person name="Paulsen I.T."/>
        </authorList>
    </citation>
    <scope>NUCLEOTIDE SEQUENCE [LARGE SCALE GENOMIC DNA]</scope>
    <source>
        <strain evidence="7 8">VCS1703A</strain>
    </source>
</reference>
<evidence type="ECO:0000256" key="2">
    <source>
        <dbReference type="ARBA" id="ARBA00022670"/>
    </source>
</evidence>
<keyword evidence="4" id="KW-0720">Serine protease</keyword>
<dbReference type="PANTHER" id="PTHR42987:SF8">
    <property type="entry name" value="PROTEINASE"/>
    <property type="match status" value="1"/>
</dbReference>
<evidence type="ECO:0000313" key="8">
    <source>
        <dbReference type="Proteomes" id="UP000000248"/>
    </source>
</evidence>
<accession>A5EY02</accession>
<dbReference type="GO" id="GO:0008236">
    <property type="term" value="F:serine-type peptidase activity"/>
    <property type="evidence" value="ECO:0007669"/>
    <property type="project" value="UniProtKB-KW"/>
</dbReference>
<feature type="transmembrane region" description="Helical" evidence="5">
    <location>
        <begin position="34"/>
        <end position="54"/>
    </location>
</feature>
<evidence type="ECO:0000256" key="3">
    <source>
        <dbReference type="ARBA" id="ARBA00022801"/>
    </source>
</evidence>
<dbReference type="GO" id="GO:0006508">
    <property type="term" value="P:proteolysis"/>
    <property type="evidence" value="ECO:0007669"/>
    <property type="project" value="UniProtKB-KW"/>
</dbReference>
<dbReference type="STRING" id="246195.DNO_0999"/>
<dbReference type="OrthoDB" id="9764363at2"/>
<organism evidence="7 8">
    <name type="scientific">Dichelobacter nodosus (strain VCS1703A)</name>
    <dbReference type="NCBI Taxonomy" id="246195"/>
    <lineage>
        <taxon>Bacteria</taxon>
        <taxon>Pseudomonadati</taxon>
        <taxon>Pseudomonadota</taxon>
        <taxon>Gammaproteobacteria</taxon>
        <taxon>Cardiobacteriales</taxon>
        <taxon>Cardiobacteriaceae</taxon>
        <taxon>Dichelobacter</taxon>
    </lineage>
</organism>
<keyword evidence="2" id="KW-0645">Protease</keyword>
<evidence type="ECO:0000256" key="1">
    <source>
        <dbReference type="ARBA" id="ARBA00008683"/>
    </source>
</evidence>
<dbReference type="Proteomes" id="UP000000248">
    <property type="component" value="Chromosome"/>
</dbReference>
<dbReference type="InterPro" id="IPR002142">
    <property type="entry name" value="Peptidase_S49"/>
</dbReference>
<dbReference type="InterPro" id="IPR004635">
    <property type="entry name" value="Pept_S49_SppA"/>
</dbReference>
<proteinExistence type="inferred from homology"/>
<dbReference type="CDD" id="cd07023">
    <property type="entry name" value="S49_Sppa_N_C"/>
    <property type="match status" value="1"/>
</dbReference>
<keyword evidence="5" id="KW-0812">Transmembrane</keyword>
<evidence type="ECO:0000256" key="4">
    <source>
        <dbReference type="ARBA" id="ARBA00022825"/>
    </source>
</evidence>
<dbReference type="eggNOG" id="COG0616">
    <property type="taxonomic scope" value="Bacteria"/>
</dbReference>
<dbReference type="NCBIfam" id="TIGR00706">
    <property type="entry name" value="SppA_dom"/>
    <property type="match status" value="1"/>
</dbReference>
<keyword evidence="3" id="KW-0378">Hydrolase</keyword>
<evidence type="ECO:0000256" key="5">
    <source>
        <dbReference type="SAM" id="Phobius"/>
    </source>
</evidence>
<dbReference type="HOGENOM" id="CLU_046540_1_1_6"/>
<sequence>MSEEHQASECNNPVWADLARDALAELKAKRRWKIIFRFIFIGLAVLYLAVMTQIEQKNKVKTVHEPHVALIHISGVIGAQEQSNARDINEVLKNAFTNDQTQAVVLNINSPGGSPVQSGKIYREIMRLKKENKIPVYAFIEDMGASGAYYIAAAADQIYTDPASIVGSIGVISGGVGVGDLLKKLGLESRIFTAGAHKAFLNPAEPLKKEELAHMQTLLDDLHQQFIAAVKEGRGERINAEKNPELFSGLFWTGTQALPLGLVDSLDDFSQVLARDFKDIAVIDYTPEKSPWEAFLRQTASQGKILLRELGGVGEQIHAVISK</sequence>
<dbReference type="PANTHER" id="PTHR42987">
    <property type="entry name" value="PEPTIDASE S49"/>
    <property type="match status" value="1"/>
</dbReference>
<dbReference type="SUPFAM" id="SSF52096">
    <property type="entry name" value="ClpP/crotonase"/>
    <property type="match status" value="1"/>
</dbReference>
<dbReference type="Gene3D" id="3.90.226.10">
    <property type="entry name" value="2-enoyl-CoA Hydratase, Chain A, domain 1"/>
    <property type="match status" value="1"/>
</dbReference>
<dbReference type="AlphaFoldDB" id="A5EY02"/>
<keyword evidence="5" id="KW-0472">Membrane</keyword>
<gene>
    <name evidence="7" type="ordered locus">DNO_0999</name>
</gene>
<evidence type="ECO:0000259" key="6">
    <source>
        <dbReference type="Pfam" id="PF01343"/>
    </source>
</evidence>
<dbReference type="InterPro" id="IPR047272">
    <property type="entry name" value="S49_SppA_C"/>
</dbReference>
<dbReference type="EMBL" id="CP000513">
    <property type="protein sequence ID" value="ABQ14092.1"/>
    <property type="molecule type" value="Genomic_DNA"/>
</dbReference>
<dbReference type="KEGG" id="dno:DNO_0999"/>
<keyword evidence="8" id="KW-1185">Reference proteome</keyword>
<evidence type="ECO:0000313" key="7">
    <source>
        <dbReference type="EMBL" id="ABQ14092.1"/>
    </source>
</evidence>
<comment type="similarity">
    <text evidence="1">Belongs to the peptidase S49 family.</text>
</comment>
<name>A5EY02_DICNV</name>
<dbReference type="Pfam" id="PF01343">
    <property type="entry name" value="Peptidase_S49"/>
    <property type="match status" value="1"/>
</dbReference>
<dbReference type="RefSeq" id="WP_012031312.1">
    <property type="nucleotide sequence ID" value="NC_009446.1"/>
</dbReference>
<feature type="domain" description="Peptidase S49" evidence="6">
    <location>
        <begin position="130"/>
        <end position="275"/>
    </location>
</feature>
<keyword evidence="5" id="KW-1133">Transmembrane helix</keyword>